<keyword evidence="4" id="KW-0808">Transferase</keyword>
<keyword evidence="13" id="KW-0675">Receptor</keyword>
<dbReference type="InterPro" id="IPR011009">
    <property type="entry name" value="Kinase-like_dom_sf"/>
</dbReference>
<dbReference type="Gene3D" id="3.30.430.20">
    <property type="entry name" value="Gnk2 domain, C-X8-C-X2-C motif"/>
    <property type="match status" value="2"/>
</dbReference>
<dbReference type="AlphaFoldDB" id="A0ABC8XKC2"/>
<feature type="region of interest" description="Disordered" evidence="16">
    <location>
        <begin position="707"/>
        <end position="727"/>
    </location>
</feature>
<gene>
    <name evidence="20" type="ORF">URODEC1_LOCUS24017</name>
</gene>
<evidence type="ECO:0000256" key="2">
    <source>
        <dbReference type="ARBA" id="ARBA00022527"/>
    </source>
</evidence>
<dbReference type="PANTHER" id="PTHR27002:SF711">
    <property type="entry name" value="OS10G0327000 PROTEIN"/>
    <property type="match status" value="1"/>
</dbReference>
<evidence type="ECO:0000259" key="19">
    <source>
        <dbReference type="PROSITE" id="PS51473"/>
    </source>
</evidence>
<dbReference type="GO" id="GO:0004674">
    <property type="term" value="F:protein serine/threonine kinase activity"/>
    <property type="evidence" value="ECO:0007669"/>
    <property type="project" value="UniProtKB-KW"/>
</dbReference>
<dbReference type="InterPro" id="IPR001245">
    <property type="entry name" value="Ser-Thr/Tyr_kinase_cat_dom"/>
</dbReference>
<dbReference type="CDD" id="cd14066">
    <property type="entry name" value="STKc_IRAK"/>
    <property type="match status" value="1"/>
</dbReference>
<feature type="compositionally biased region" description="Low complexity" evidence="16">
    <location>
        <begin position="716"/>
        <end position="727"/>
    </location>
</feature>
<dbReference type="Gene3D" id="3.30.200.20">
    <property type="entry name" value="Phosphorylase Kinase, domain 1"/>
    <property type="match status" value="1"/>
</dbReference>
<keyword evidence="2" id="KW-0723">Serine/threonine-protein kinase</keyword>
<keyword evidence="8 15" id="KW-0547">Nucleotide-binding</keyword>
<evidence type="ECO:0000256" key="4">
    <source>
        <dbReference type="ARBA" id="ARBA00022679"/>
    </source>
</evidence>
<evidence type="ECO:0000256" key="6">
    <source>
        <dbReference type="ARBA" id="ARBA00022729"/>
    </source>
</evidence>
<feature type="transmembrane region" description="Helical" evidence="17">
    <location>
        <begin position="356"/>
        <end position="380"/>
    </location>
</feature>
<evidence type="ECO:0000256" key="7">
    <source>
        <dbReference type="ARBA" id="ARBA00022737"/>
    </source>
</evidence>
<reference evidence="21" key="1">
    <citation type="submission" date="2024-06" db="EMBL/GenBank/DDBJ databases">
        <authorList>
            <person name="Ryan C."/>
        </authorList>
    </citation>
    <scope>NUCLEOTIDE SEQUENCE [LARGE SCALE GENOMIC DNA]</scope>
</reference>
<keyword evidence="21" id="KW-1185">Reference proteome</keyword>
<keyword evidence="14" id="KW-0325">Glycoprotein</keyword>
<evidence type="ECO:0000313" key="20">
    <source>
        <dbReference type="EMBL" id="CAL4926596.1"/>
    </source>
</evidence>
<dbReference type="Pfam" id="PF07714">
    <property type="entry name" value="PK_Tyr_Ser-Thr"/>
    <property type="match status" value="1"/>
</dbReference>
<evidence type="ECO:0000256" key="9">
    <source>
        <dbReference type="ARBA" id="ARBA00022777"/>
    </source>
</evidence>
<dbReference type="Pfam" id="PF01657">
    <property type="entry name" value="Stress-antifung"/>
    <property type="match status" value="2"/>
</dbReference>
<comment type="subcellular location">
    <subcellularLocation>
        <location evidence="1">Membrane</location>
        <topology evidence="1">Single-pass membrane protein</topology>
    </subcellularLocation>
</comment>
<organism evidence="20 21">
    <name type="scientific">Urochloa decumbens</name>
    <dbReference type="NCBI Taxonomy" id="240449"/>
    <lineage>
        <taxon>Eukaryota</taxon>
        <taxon>Viridiplantae</taxon>
        <taxon>Streptophyta</taxon>
        <taxon>Embryophyta</taxon>
        <taxon>Tracheophyta</taxon>
        <taxon>Spermatophyta</taxon>
        <taxon>Magnoliopsida</taxon>
        <taxon>Liliopsida</taxon>
        <taxon>Poales</taxon>
        <taxon>Poaceae</taxon>
        <taxon>PACMAD clade</taxon>
        <taxon>Panicoideae</taxon>
        <taxon>Panicodae</taxon>
        <taxon>Paniceae</taxon>
        <taxon>Melinidinae</taxon>
        <taxon>Urochloa</taxon>
    </lineage>
</organism>
<keyword evidence="9" id="KW-0418">Kinase</keyword>
<feature type="domain" description="Gnk2-homologous" evidence="19">
    <location>
        <begin position="200"/>
        <end position="319"/>
    </location>
</feature>
<dbReference type="Proteomes" id="UP001497457">
    <property type="component" value="Chromosome 14rd"/>
</dbReference>
<evidence type="ECO:0000256" key="12">
    <source>
        <dbReference type="ARBA" id="ARBA00023136"/>
    </source>
</evidence>
<evidence type="ECO:0000256" key="1">
    <source>
        <dbReference type="ARBA" id="ARBA00004167"/>
    </source>
</evidence>
<dbReference type="PANTHER" id="PTHR27002">
    <property type="entry name" value="RECEPTOR-LIKE SERINE/THREONINE-PROTEIN KINASE SD1-8"/>
    <property type="match status" value="1"/>
</dbReference>
<dbReference type="InterPro" id="IPR038408">
    <property type="entry name" value="GNK2_sf"/>
</dbReference>
<dbReference type="PROSITE" id="PS50011">
    <property type="entry name" value="PROTEIN_KINASE_DOM"/>
    <property type="match status" value="1"/>
</dbReference>
<feature type="domain" description="Protein kinase" evidence="18">
    <location>
        <begin position="412"/>
        <end position="693"/>
    </location>
</feature>
<sequence length="749" mass="80855">MFRPAEWRHTINRLPVSCKVHSDSDKETLPEAEAGVSAANTSGVAAAGRQPTHMAATGDMAFVLLLLLLFSAHRPGRSHAFSIMNYLCNNGSSYALNSTYHSNVVSLLGSLSANASSSAAVVGVGFANGTVGRAPDQTWGLALCRGDVVNATACATCLALASGDVNVHCRGVKDVSVYYDRCLLRFSDRDFLAAGPDDPAAPVQYSPNLQVNVTVDPGRFVALAADLVGALAAWAARNSTARYAAGVMTTSAGEGFTTTEYDLVRNIYGLVQCTPDQSPEACEGCLGTFRDEMPAVFNGTAGGQINAVWCNLRFEVFLFYDSSPVVKLVAPPPAPPPSGAATVHSDEKRTRVAGNAATVVAIVLGVLVVILVSTFAMYLWRKAQVKQYVEEDNDAESLFFDLTTLRKATENFSEDNKLGHGGFGAVYKGFLPDGRQIAVKRLDKASGQGLKELRNELLLVAKLRHNNLAKLLGVCLKGQEKLLVYEYLPNRSLDTFLFVPERRQLLDWETRYRIIYGTARGLLYLHEDSQTRIIHRDLKASNILLDAGMNPKISDFGLARLFTGDKTTTVTSQVVGTLGYMAPEYAVLGHLSVKLDVYSFGVLILEIVTGRRNTDMFESAGEESTILLSYVWDHWLRSTALETVDPSLDCQAPESEVLKCIHLGLLCVQENPADRPTMLDILVMLHGQSSSFAAPSKPAFAFAYGEATSSDERGNNESGGARNRRGAAAAASEAFSLNGMSVSESFQPR</sequence>
<dbReference type="PROSITE" id="PS51473">
    <property type="entry name" value="GNK2"/>
    <property type="match status" value="2"/>
</dbReference>
<evidence type="ECO:0000256" key="13">
    <source>
        <dbReference type="ARBA" id="ARBA00023170"/>
    </source>
</evidence>
<dbReference type="GO" id="GO:0016020">
    <property type="term" value="C:membrane"/>
    <property type="evidence" value="ECO:0007669"/>
    <property type="project" value="UniProtKB-SubCell"/>
</dbReference>
<evidence type="ECO:0000259" key="18">
    <source>
        <dbReference type="PROSITE" id="PS50011"/>
    </source>
</evidence>
<evidence type="ECO:0000256" key="15">
    <source>
        <dbReference type="PROSITE-ProRule" id="PRU10141"/>
    </source>
</evidence>
<accession>A0ABC8XKC2</accession>
<dbReference type="CDD" id="cd23509">
    <property type="entry name" value="Gnk2-like"/>
    <property type="match status" value="2"/>
</dbReference>
<evidence type="ECO:0000256" key="16">
    <source>
        <dbReference type="SAM" id="MobiDB-lite"/>
    </source>
</evidence>
<protein>
    <submittedName>
        <fullName evidence="20">Uncharacterized protein</fullName>
    </submittedName>
</protein>
<proteinExistence type="predicted"/>
<dbReference type="InterPro" id="IPR017441">
    <property type="entry name" value="Protein_kinase_ATP_BS"/>
</dbReference>
<dbReference type="SUPFAM" id="SSF56112">
    <property type="entry name" value="Protein kinase-like (PK-like)"/>
    <property type="match status" value="1"/>
</dbReference>
<evidence type="ECO:0000256" key="5">
    <source>
        <dbReference type="ARBA" id="ARBA00022692"/>
    </source>
</evidence>
<evidence type="ECO:0000256" key="17">
    <source>
        <dbReference type="SAM" id="Phobius"/>
    </source>
</evidence>
<dbReference type="EMBL" id="OZ075124">
    <property type="protein sequence ID" value="CAL4926596.1"/>
    <property type="molecule type" value="Genomic_DNA"/>
</dbReference>
<dbReference type="SMART" id="SM00220">
    <property type="entry name" value="S_TKc"/>
    <property type="match status" value="1"/>
</dbReference>
<keyword evidence="10 15" id="KW-0067">ATP-binding</keyword>
<dbReference type="FunFam" id="3.30.200.20:FF:000142">
    <property type="entry name" value="Cysteine-rich receptor-like protein kinase 10"/>
    <property type="match status" value="1"/>
</dbReference>
<dbReference type="InterPro" id="IPR000719">
    <property type="entry name" value="Prot_kinase_dom"/>
</dbReference>
<evidence type="ECO:0000256" key="8">
    <source>
        <dbReference type="ARBA" id="ARBA00022741"/>
    </source>
</evidence>
<keyword evidence="11 17" id="KW-1133">Transmembrane helix</keyword>
<evidence type="ECO:0000256" key="14">
    <source>
        <dbReference type="ARBA" id="ARBA00023180"/>
    </source>
</evidence>
<dbReference type="GO" id="GO:0005524">
    <property type="term" value="F:ATP binding"/>
    <property type="evidence" value="ECO:0007669"/>
    <property type="project" value="UniProtKB-UniRule"/>
</dbReference>
<keyword evidence="6" id="KW-0732">Signal</keyword>
<name>A0ABC8XKC2_9POAL</name>
<dbReference type="InterPro" id="IPR002902">
    <property type="entry name" value="GNK2"/>
</dbReference>
<keyword evidence="5 17" id="KW-0812">Transmembrane</keyword>
<keyword evidence="3" id="KW-0597">Phosphoprotein</keyword>
<dbReference type="InterPro" id="IPR008271">
    <property type="entry name" value="Ser/Thr_kinase_AS"/>
</dbReference>
<feature type="binding site" evidence="15">
    <location>
        <position position="440"/>
    </location>
    <ligand>
        <name>ATP</name>
        <dbReference type="ChEBI" id="CHEBI:30616"/>
    </ligand>
</feature>
<keyword evidence="12 17" id="KW-0472">Membrane</keyword>
<dbReference type="PROSITE" id="PS00108">
    <property type="entry name" value="PROTEIN_KINASE_ST"/>
    <property type="match status" value="1"/>
</dbReference>
<reference evidence="20 21" key="2">
    <citation type="submission" date="2024-10" db="EMBL/GenBank/DDBJ databases">
        <authorList>
            <person name="Ryan C."/>
        </authorList>
    </citation>
    <scope>NUCLEOTIDE SEQUENCE [LARGE SCALE GENOMIC DNA]</scope>
</reference>
<evidence type="ECO:0000256" key="10">
    <source>
        <dbReference type="ARBA" id="ARBA00022840"/>
    </source>
</evidence>
<evidence type="ECO:0000256" key="3">
    <source>
        <dbReference type="ARBA" id="ARBA00022553"/>
    </source>
</evidence>
<dbReference type="Gene3D" id="1.10.510.10">
    <property type="entry name" value="Transferase(Phosphotransferase) domain 1"/>
    <property type="match status" value="1"/>
</dbReference>
<evidence type="ECO:0000256" key="11">
    <source>
        <dbReference type="ARBA" id="ARBA00022989"/>
    </source>
</evidence>
<dbReference type="PROSITE" id="PS00107">
    <property type="entry name" value="PROTEIN_KINASE_ATP"/>
    <property type="match status" value="1"/>
</dbReference>
<evidence type="ECO:0000313" key="21">
    <source>
        <dbReference type="Proteomes" id="UP001497457"/>
    </source>
</evidence>
<dbReference type="FunFam" id="1.10.510.10:FF:000343">
    <property type="entry name" value="Cysteine-rich receptor-like protein kinase 28"/>
    <property type="match status" value="1"/>
</dbReference>
<dbReference type="GO" id="GO:0009737">
    <property type="term" value="P:response to abscisic acid"/>
    <property type="evidence" value="ECO:0007669"/>
    <property type="project" value="UniProtKB-ARBA"/>
</dbReference>
<feature type="domain" description="Gnk2-homologous" evidence="19">
    <location>
        <begin position="82"/>
        <end position="191"/>
    </location>
</feature>
<keyword evidence="7" id="KW-0677">Repeat</keyword>